<evidence type="ECO:0000313" key="2">
    <source>
        <dbReference type="EMBL" id="KAF7191448.1"/>
    </source>
</evidence>
<reference evidence="2" key="1">
    <citation type="submission" date="2020-04" db="EMBL/GenBank/DDBJ databases">
        <title>Draft genome resource of the tomato pathogen Pseudocercospora fuligena.</title>
        <authorList>
            <person name="Zaccaron A."/>
        </authorList>
    </citation>
    <scope>NUCLEOTIDE SEQUENCE</scope>
    <source>
        <strain evidence="2">PF001</strain>
    </source>
</reference>
<keyword evidence="3" id="KW-1185">Reference proteome</keyword>
<dbReference type="OrthoDB" id="3641562at2759"/>
<evidence type="ECO:0008006" key="4">
    <source>
        <dbReference type="Google" id="ProtNLM"/>
    </source>
</evidence>
<keyword evidence="1" id="KW-0732">Signal</keyword>
<gene>
    <name evidence="2" type="ORF">HII31_07471</name>
</gene>
<dbReference type="Proteomes" id="UP000660729">
    <property type="component" value="Unassembled WGS sequence"/>
</dbReference>
<accession>A0A8H6RI06</accession>
<dbReference type="EMBL" id="JABCIY010000158">
    <property type="protein sequence ID" value="KAF7191448.1"/>
    <property type="molecule type" value="Genomic_DNA"/>
</dbReference>
<feature type="signal peptide" evidence="1">
    <location>
        <begin position="1"/>
        <end position="26"/>
    </location>
</feature>
<name>A0A8H6RI06_9PEZI</name>
<comment type="caution">
    <text evidence="2">The sequence shown here is derived from an EMBL/GenBank/DDBJ whole genome shotgun (WGS) entry which is preliminary data.</text>
</comment>
<sequence length="208" mass="22568">MHSVAALTALLSLSALGINALPAAQAQNNALVQCNPAREDCTGKQVFCNPAREDCSGKNKPIADNKWTISKVYIGCGNDPAKGGAFCSYEFDVEGKETADLPGFSAHCYQRNTPRDGTIRQCQMTGGWSSTKPNRSVKSIDASVQLFPKNAQQSKLTVQLTWDQKDSASAGITNIWRASQTGNYQFFSQDMPKSLDMIPTYYQAVAVT</sequence>
<organism evidence="2 3">
    <name type="scientific">Pseudocercospora fuligena</name>
    <dbReference type="NCBI Taxonomy" id="685502"/>
    <lineage>
        <taxon>Eukaryota</taxon>
        <taxon>Fungi</taxon>
        <taxon>Dikarya</taxon>
        <taxon>Ascomycota</taxon>
        <taxon>Pezizomycotina</taxon>
        <taxon>Dothideomycetes</taxon>
        <taxon>Dothideomycetidae</taxon>
        <taxon>Mycosphaerellales</taxon>
        <taxon>Mycosphaerellaceae</taxon>
        <taxon>Pseudocercospora</taxon>
    </lineage>
</organism>
<evidence type="ECO:0000256" key="1">
    <source>
        <dbReference type="SAM" id="SignalP"/>
    </source>
</evidence>
<evidence type="ECO:0000313" key="3">
    <source>
        <dbReference type="Proteomes" id="UP000660729"/>
    </source>
</evidence>
<feature type="chain" id="PRO_5034149708" description="Chitin-binding type-4 domain-containing protein" evidence="1">
    <location>
        <begin position="27"/>
        <end position="208"/>
    </location>
</feature>
<proteinExistence type="predicted"/>
<dbReference type="AlphaFoldDB" id="A0A8H6RI06"/>
<protein>
    <recommendedName>
        <fullName evidence="4">Chitin-binding type-4 domain-containing protein</fullName>
    </recommendedName>
</protein>